<dbReference type="SUPFAM" id="SSF48726">
    <property type="entry name" value="Immunoglobulin"/>
    <property type="match status" value="3"/>
</dbReference>
<evidence type="ECO:0000256" key="1">
    <source>
        <dbReference type="ARBA" id="ARBA00023319"/>
    </source>
</evidence>
<name>A0A8B7VPM9_CASCN</name>
<dbReference type="FunFam" id="2.60.40.10:FF:002231">
    <property type="entry name" value="Titin, isoform CRA_a"/>
    <property type="match status" value="1"/>
</dbReference>
<dbReference type="OrthoDB" id="9383393at2759"/>
<dbReference type="InterPro" id="IPR003599">
    <property type="entry name" value="Ig_sub"/>
</dbReference>
<keyword evidence="1" id="KW-0393">Immunoglobulin domain</keyword>
<dbReference type="CDD" id="cd00096">
    <property type="entry name" value="Ig"/>
    <property type="match status" value="1"/>
</dbReference>
<dbReference type="Gene3D" id="2.60.40.10">
    <property type="entry name" value="Immunoglobulins"/>
    <property type="match status" value="3"/>
</dbReference>
<dbReference type="GO" id="GO:0003007">
    <property type="term" value="P:heart morphogenesis"/>
    <property type="evidence" value="ECO:0007669"/>
    <property type="project" value="UniProtKB-ARBA"/>
</dbReference>
<dbReference type="AlphaFoldDB" id="A0A8B7VPM9"/>
<dbReference type="FunFam" id="2.60.40.10:FF:000107">
    <property type="entry name" value="Myosin, light chain kinase a"/>
    <property type="match status" value="1"/>
</dbReference>
<dbReference type="InterPro" id="IPR036179">
    <property type="entry name" value="Ig-like_dom_sf"/>
</dbReference>
<dbReference type="PROSITE" id="PS50835">
    <property type="entry name" value="IG_LIKE"/>
    <property type="match status" value="3"/>
</dbReference>
<gene>
    <name evidence="4" type="primary">LOC109695427</name>
</gene>
<proteinExistence type="predicted"/>
<feature type="domain" description="Ig-like" evidence="3">
    <location>
        <begin position="189"/>
        <end position="280"/>
    </location>
</feature>
<feature type="domain" description="Ig-like" evidence="3">
    <location>
        <begin position="842"/>
        <end position="929"/>
    </location>
</feature>
<dbReference type="KEGG" id="ccan:109695427"/>
<dbReference type="InterPro" id="IPR003598">
    <property type="entry name" value="Ig_sub2"/>
</dbReference>
<dbReference type="SMART" id="SM00409">
    <property type="entry name" value="IG"/>
    <property type="match status" value="3"/>
</dbReference>
<evidence type="ECO:0000259" key="3">
    <source>
        <dbReference type="PROSITE" id="PS50835"/>
    </source>
</evidence>
<dbReference type="RefSeq" id="XP_020033552.1">
    <property type="nucleotide sequence ID" value="XM_020177963.1"/>
</dbReference>
<dbReference type="PANTHER" id="PTHR47633:SF4">
    <property type="entry name" value="MYOPALLADIN ISOFORM X1"/>
    <property type="match status" value="1"/>
</dbReference>
<feature type="region of interest" description="Disordered" evidence="2">
    <location>
        <begin position="376"/>
        <end position="395"/>
    </location>
</feature>
<accession>A0A8B7VPM9</accession>
<feature type="compositionally biased region" description="Low complexity" evidence="2">
    <location>
        <begin position="376"/>
        <end position="387"/>
    </location>
</feature>
<dbReference type="SMART" id="SM00408">
    <property type="entry name" value="IGc2"/>
    <property type="match status" value="3"/>
</dbReference>
<dbReference type="FunFam" id="2.60.40.10:FF:001911">
    <property type="entry name" value="Titin"/>
    <property type="match status" value="1"/>
</dbReference>
<reference evidence="4" key="1">
    <citation type="submission" date="2025-08" db="UniProtKB">
        <authorList>
            <consortium name="RefSeq"/>
        </authorList>
    </citation>
    <scope>IDENTIFICATION</scope>
    <source>
        <tissue evidence="4">Leukocyte</tissue>
    </source>
</reference>
<protein>
    <submittedName>
        <fullName evidence="4">Titin-like</fullName>
    </submittedName>
</protein>
<feature type="domain" description="Ig-like" evidence="3">
    <location>
        <begin position="71"/>
        <end position="161"/>
    </location>
</feature>
<dbReference type="PANTHER" id="PTHR47633">
    <property type="entry name" value="IMMUNOGLOBULIN"/>
    <property type="match status" value="1"/>
</dbReference>
<sequence length="942" mass="105407">MYAKVECNTEDHVRCPHRYIEISSFLSTEEEGLHTYSSDIQLYNISETLDLLSDPQVHSSKFGSKKEGSIPIFIKEVSNAETNIGDVTKLSVTATGIPKPKIQWFFNGVLLTPSADYKFVFDGDNHSLIILFTKFEDEGEYTCMASNEYGKSVCSAYLKINPKGDEHEETETESTLEKFLEKLEGSCPPYFLKELKPVHCAPGLPAVFEYLVRGEPFPTVLWFKENRQLCTNVYYTIIHNSDGSGTFIVNDPQREDSGLYICKAENVWGQSTCAAELLVLLEDTDMTAAPCKAESTPEAPGGFPEMLLKDHAVEKLESEQEVSAFVKDTISKPALIMEEKQQLSSEHVVKSSELTSKITSVIQQLQSSIMLEEVSPTPESTSELPSTDNTIHVQPIKESPPNVQLQIVQSQKTLSKEDTLIFPEPENIFPSALSIEQINSVRVESQATLLAEPERSYPHSSTEPPAHLYPSSVTEEILLLKEKTVSEVDKEQRATLQKQEAQSALLLSHSLAEGHVDSFQGSDIELSRVNYEPQIPSEHTCTEEGKILMESVDQLRSAEQDFAVRIKESKSLHFPLALEEEQVLLKEEHSDVTAMPPNQITEYKKEPKAIKGVQEVQRSDLLSKESLLPGIPEEQRLKLKTQVRRALQAAVASKQPSLLFEWLRNIENVEVKAINLTQEPKHILCTYLVTSAKSLTEELTITIEDIDPQMANLKTELQDALCSIICEEINILTAEDPRIQKGSLIGVQEEVDCFSEPQKVEAITEPEVKSHYLVSKEEVSWFNVESQVKDVGTTTTTDEVASAAVSDETQDETVKPSEGGMEKAGMVKTQEAEESLLEEHRPVILTPLVDTVSEEGDVVYFTSYITNAKDVNWYFEGKLVPSDKKFKCLQDQNTYTLVIDMVNAEEHQGDYVCEASNDSGKTTTSAKLTVGKRGWKLRIEWL</sequence>
<dbReference type="GO" id="GO:0055013">
    <property type="term" value="P:cardiac muscle cell development"/>
    <property type="evidence" value="ECO:0007669"/>
    <property type="project" value="UniProtKB-ARBA"/>
</dbReference>
<organism evidence="4">
    <name type="scientific">Castor canadensis</name>
    <name type="common">American beaver</name>
    <dbReference type="NCBI Taxonomy" id="51338"/>
    <lineage>
        <taxon>Eukaryota</taxon>
        <taxon>Metazoa</taxon>
        <taxon>Chordata</taxon>
        <taxon>Craniata</taxon>
        <taxon>Vertebrata</taxon>
        <taxon>Euteleostomi</taxon>
        <taxon>Mammalia</taxon>
        <taxon>Eutheria</taxon>
        <taxon>Euarchontoglires</taxon>
        <taxon>Glires</taxon>
        <taxon>Rodentia</taxon>
        <taxon>Castorimorpha</taxon>
        <taxon>Castoridae</taxon>
        <taxon>Castor</taxon>
    </lineage>
</organism>
<evidence type="ECO:0000256" key="2">
    <source>
        <dbReference type="SAM" id="MobiDB-lite"/>
    </source>
</evidence>
<dbReference type="InterPro" id="IPR013783">
    <property type="entry name" value="Ig-like_fold"/>
</dbReference>
<dbReference type="InterPro" id="IPR013098">
    <property type="entry name" value="Ig_I-set"/>
</dbReference>
<evidence type="ECO:0000313" key="4">
    <source>
        <dbReference type="RefSeq" id="XP_020033552.1"/>
    </source>
</evidence>
<dbReference type="Pfam" id="PF07679">
    <property type="entry name" value="I-set"/>
    <property type="match status" value="3"/>
</dbReference>
<dbReference type="InterPro" id="IPR007110">
    <property type="entry name" value="Ig-like_dom"/>
</dbReference>